<dbReference type="InterPro" id="IPR038770">
    <property type="entry name" value="Na+/solute_symporter_sf"/>
</dbReference>
<feature type="transmembrane region" description="Helical" evidence="5">
    <location>
        <begin position="304"/>
        <end position="322"/>
    </location>
</feature>
<keyword evidence="8" id="KW-1185">Reference proteome</keyword>
<evidence type="ECO:0000259" key="6">
    <source>
        <dbReference type="Pfam" id="PF00999"/>
    </source>
</evidence>
<proteinExistence type="predicted"/>
<dbReference type="PANTHER" id="PTHR43021:SF2">
    <property type="entry name" value="CATION_H+ EXCHANGER DOMAIN-CONTAINING PROTEIN"/>
    <property type="match status" value="1"/>
</dbReference>
<evidence type="ECO:0000256" key="2">
    <source>
        <dbReference type="ARBA" id="ARBA00022692"/>
    </source>
</evidence>
<gene>
    <name evidence="7" type="ORF">JOC49_000927</name>
</gene>
<evidence type="ECO:0000256" key="3">
    <source>
        <dbReference type="ARBA" id="ARBA00022989"/>
    </source>
</evidence>
<evidence type="ECO:0000256" key="4">
    <source>
        <dbReference type="ARBA" id="ARBA00023136"/>
    </source>
</evidence>
<evidence type="ECO:0000256" key="5">
    <source>
        <dbReference type="SAM" id="Phobius"/>
    </source>
</evidence>
<evidence type="ECO:0000313" key="7">
    <source>
        <dbReference type="EMBL" id="MBM7561407.1"/>
    </source>
</evidence>
<feature type="transmembrane region" description="Helical" evidence="5">
    <location>
        <begin position="224"/>
        <end position="242"/>
    </location>
</feature>
<feature type="transmembrane region" description="Helical" evidence="5">
    <location>
        <begin position="190"/>
        <end position="215"/>
    </location>
</feature>
<feature type="transmembrane region" description="Helical" evidence="5">
    <location>
        <begin position="254"/>
        <end position="270"/>
    </location>
</feature>
<comment type="subcellular location">
    <subcellularLocation>
        <location evidence="1">Membrane</location>
        <topology evidence="1">Multi-pass membrane protein</topology>
    </subcellularLocation>
</comment>
<dbReference type="Proteomes" id="UP000767854">
    <property type="component" value="Unassembled WGS sequence"/>
</dbReference>
<feature type="domain" description="Cation/H+ exchanger transmembrane" evidence="6">
    <location>
        <begin position="14"/>
        <end position="384"/>
    </location>
</feature>
<dbReference type="InterPro" id="IPR006153">
    <property type="entry name" value="Cation/H_exchanger_TM"/>
</dbReference>
<dbReference type="PANTHER" id="PTHR43021">
    <property type="entry name" value="NA(+)/H(+) ANTIPORTER-RELATED"/>
    <property type="match status" value="1"/>
</dbReference>
<accession>A0ABS2MQ16</accession>
<dbReference type="Pfam" id="PF00999">
    <property type="entry name" value="Na_H_Exchanger"/>
    <property type="match status" value="1"/>
</dbReference>
<organism evidence="7 8">
    <name type="scientific">Fusibacter tunisiensis</name>
    <dbReference type="NCBI Taxonomy" id="1008308"/>
    <lineage>
        <taxon>Bacteria</taxon>
        <taxon>Bacillati</taxon>
        <taxon>Bacillota</taxon>
        <taxon>Clostridia</taxon>
        <taxon>Eubacteriales</taxon>
        <taxon>Eubacteriales Family XII. Incertae Sedis</taxon>
        <taxon>Fusibacter</taxon>
    </lineage>
</organism>
<evidence type="ECO:0000256" key="1">
    <source>
        <dbReference type="ARBA" id="ARBA00004141"/>
    </source>
</evidence>
<dbReference type="RefSeq" id="WP_207754681.1">
    <property type="nucleotide sequence ID" value="NZ_JAFBDT010000005.1"/>
</dbReference>
<comment type="caution">
    <text evidence="7">The sequence shown here is derived from an EMBL/GenBank/DDBJ whole genome shotgun (WGS) entry which is preliminary data.</text>
</comment>
<reference evidence="7 8" key="1">
    <citation type="submission" date="2021-01" db="EMBL/GenBank/DDBJ databases">
        <title>Genomic Encyclopedia of Type Strains, Phase IV (KMG-IV): sequencing the most valuable type-strain genomes for metagenomic binning, comparative biology and taxonomic classification.</title>
        <authorList>
            <person name="Goeker M."/>
        </authorList>
    </citation>
    <scope>NUCLEOTIDE SEQUENCE [LARGE SCALE GENOMIC DNA]</scope>
    <source>
        <strain evidence="7 8">DSM 24436</strain>
    </source>
</reference>
<feature type="transmembrane region" description="Helical" evidence="5">
    <location>
        <begin position="343"/>
        <end position="363"/>
    </location>
</feature>
<keyword evidence="3 5" id="KW-1133">Transmembrane helix</keyword>
<keyword evidence="2 5" id="KW-0812">Transmembrane</keyword>
<feature type="transmembrane region" description="Helical" evidence="5">
    <location>
        <begin position="375"/>
        <end position="396"/>
    </location>
</feature>
<feature type="transmembrane region" description="Helical" evidence="5">
    <location>
        <begin position="92"/>
        <end position="113"/>
    </location>
</feature>
<dbReference type="Gene3D" id="1.20.1530.20">
    <property type="match status" value="1"/>
</dbReference>
<protein>
    <submittedName>
        <fullName evidence="7">Kef-type K+ transport system membrane component KefB</fullName>
    </submittedName>
</protein>
<feature type="transmembrane region" description="Helical" evidence="5">
    <location>
        <begin position="155"/>
        <end position="178"/>
    </location>
</feature>
<feature type="transmembrane region" description="Helical" evidence="5">
    <location>
        <begin position="277"/>
        <end position="298"/>
    </location>
</feature>
<evidence type="ECO:0000313" key="8">
    <source>
        <dbReference type="Proteomes" id="UP000767854"/>
    </source>
</evidence>
<keyword evidence="4 5" id="KW-0472">Membrane</keyword>
<sequence>MEILIGILKIILAIVLATIVGKGVAKLKLPAILGWLITGMIIGPYAFGLLDNELLNAQWYKNISHFFECAVGLMFAKELIFKKLKAYGKQIVTITIFESVGTFVVVSAVFAVVCHILNMPLYLSIIFGGIALATAPAPALSIVSGFKTKGPITNSLIPIAMIDDVVAIIVFFTVNSYIASLGSTESGSIIGVILVSVALPIVLGATIGFVISLVLKRDLKKNQIMFATITSLVATFAISYFIDNFILPEPSLNYMFVGMAAFTTVANLISEHKMEQVVNSCTPIVGIGFIIMIMNLGAPLDYRLILSAGSLTAIYILSRAFGKYFSTYLGAKVSKADDNVKKYLGFVLLPHSGVSLVFTGMAVTTLNTFDSESAVIIQGTIAAAAVINEVFAVILAKKGFDWGGEIGTKK</sequence>
<feature type="transmembrane region" description="Helical" evidence="5">
    <location>
        <begin position="119"/>
        <end position="143"/>
    </location>
</feature>
<name>A0ABS2MQ16_9FIRM</name>
<feature type="transmembrane region" description="Helical" evidence="5">
    <location>
        <begin position="6"/>
        <end position="25"/>
    </location>
</feature>
<dbReference type="EMBL" id="JAFBDT010000005">
    <property type="protein sequence ID" value="MBM7561407.1"/>
    <property type="molecule type" value="Genomic_DNA"/>
</dbReference>
<feature type="transmembrane region" description="Helical" evidence="5">
    <location>
        <begin position="32"/>
        <end position="50"/>
    </location>
</feature>